<organism evidence="1 2">
    <name type="scientific">Amphiprion percula</name>
    <name type="common">Orange clownfish</name>
    <name type="synonym">Lutjanus percula</name>
    <dbReference type="NCBI Taxonomy" id="161767"/>
    <lineage>
        <taxon>Eukaryota</taxon>
        <taxon>Metazoa</taxon>
        <taxon>Chordata</taxon>
        <taxon>Craniata</taxon>
        <taxon>Vertebrata</taxon>
        <taxon>Euteleostomi</taxon>
        <taxon>Actinopterygii</taxon>
        <taxon>Neopterygii</taxon>
        <taxon>Teleostei</taxon>
        <taxon>Neoteleostei</taxon>
        <taxon>Acanthomorphata</taxon>
        <taxon>Ovalentaria</taxon>
        <taxon>Pomacentridae</taxon>
        <taxon>Amphiprion</taxon>
    </lineage>
</organism>
<dbReference type="AlphaFoldDB" id="A0A3P8SUC8"/>
<dbReference type="Proteomes" id="UP000265080">
    <property type="component" value="Chromosome 12"/>
</dbReference>
<dbReference type="STRING" id="161767.ENSAPEP00000015848"/>
<name>A0A3P8SUC8_AMPPE</name>
<evidence type="ECO:0000313" key="1">
    <source>
        <dbReference type="Ensembl" id="ENSAPEP00000015848.1"/>
    </source>
</evidence>
<accession>A0A3P8SUC8</accession>
<proteinExistence type="predicted"/>
<dbReference type="Ensembl" id="ENSAPET00000016264.1">
    <property type="protein sequence ID" value="ENSAPEP00000015848.1"/>
    <property type="gene ID" value="ENSAPEG00000011287.1"/>
</dbReference>
<sequence>MTTGEEPQPAGSMKVPGSVTTLSTIAVQAGRSLIIVSILKSGSLVHLQLVQVQPGLCEIGSNQEENQTMVQELQQLLDRLKVHKDTQLVHTDTQQIQKDTHN</sequence>
<dbReference type="GeneTree" id="ENSGT00940000177504"/>
<dbReference type="OMA" id="VHTDTQQ"/>
<evidence type="ECO:0000313" key="2">
    <source>
        <dbReference type="Proteomes" id="UP000265080"/>
    </source>
</evidence>
<keyword evidence="2" id="KW-1185">Reference proteome</keyword>
<protein>
    <submittedName>
        <fullName evidence="1">Uncharacterized protein</fullName>
    </submittedName>
</protein>
<reference evidence="1" key="2">
    <citation type="submission" date="2025-08" db="UniProtKB">
        <authorList>
            <consortium name="Ensembl"/>
        </authorList>
    </citation>
    <scope>IDENTIFICATION</scope>
</reference>
<reference evidence="1 2" key="1">
    <citation type="submission" date="2018-03" db="EMBL/GenBank/DDBJ databases">
        <title>Finding Nemo's genes: A chromosome-scale reference assembly of the genome of the orange clownfish Amphiprion percula.</title>
        <authorList>
            <person name="Lehmann R."/>
        </authorList>
    </citation>
    <scope>NUCLEOTIDE SEQUENCE</scope>
</reference>
<reference evidence="1" key="3">
    <citation type="submission" date="2025-09" db="UniProtKB">
        <authorList>
            <consortium name="Ensembl"/>
        </authorList>
    </citation>
    <scope>IDENTIFICATION</scope>
</reference>